<feature type="signal peptide" evidence="1">
    <location>
        <begin position="1"/>
        <end position="22"/>
    </location>
</feature>
<organism evidence="2 3">
    <name type="scientific">Drosophila arizonae</name>
    <name type="common">Fruit fly</name>
    <dbReference type="NCBI Taxonomy" id="7263"/>
    <lineage>
        <taxon>Eukaryota</taxon>
        <taxon>Metazoa</taxon>
        <taxon>Ecdysozoa</taxon>
        <taxon>Arthropoda</taxon>
        <taxon>Hexapoda</taxon>
        <taxon>Insecta</taxon>
        <taxon>Pterygota</taxon>
        <taxon>Neoptera</taxon>
        <taxon>Endopterygota</taxon>
        <taxon>Diptera</taxon>
        <taxon>Brachycera</taxon>
        <taxon>Muscomorpha</taxon>
        <taxon>Ephydroidea</taxon>
        <taxon>Drosophilidae</taxon>
        <taxon>Drosophila</taxon>
    </lineage>
</organism>
<dbReference type="RefSeq" id="XP_017860220.1">
    <property type="nucleotide sequence ID" value="XM_018004731.1"/>
</dbReference>
<evidence type="ECO:0000256" key="1">
    <source>
        <dbReference type="SAM" id="SignalP"/>
    </source>
</evidence>
<dbReference type="GeneID" id="108611892"/>
<dbReference type="Proteomes" id="UP000694904">
    <property type="component" value="Chromosome 3"/>
</dbReference>
<proteinExistence type="predicted"/>
<evidence type="ECO:0000313" key="2">
    <source>
        <dbReference type="Proteomes" id="UP000694904"/>
    </source>
</evidence>
<keyword evidence="1" id="KW-0732">Signal</keyword>
<evidence type="ECO:0000313" key="3">
    <source>
        <dbReference type="RefSeq" id="XP_017860220.1"/>
    </source>
</evidence>
<protein>
    <submittedName>
        <fullName evidence="3">Uncharacterized protein LOC108611892</fullName>
    </submittedName>
</protein>
<gene>
    <name evidence="3" type="primary">LOC108611892</name>
</gene>
<sequence>MQVFTIVIIYFGCSFLYLSSHAKNRYSNICADCPMLENCTVNETFIDSMEKQDKRKIVHKKHGGEPAPELEKCLNPGFTISGELSDIVCSGSTDGKCHPIFPPSDVNNSTACETCKVLCDCSGAFTIAKGLLDNYFIFITAFFGMTNSMA</sequence>
<reference evidence="2" key="1">
    <citation type="journal article" date="1997" name="Nucleic Acids Res.">
        <title>tRNAscan-SE: a program for improved detection of transfer RNA genes in genomic sequence.</title>
        <authorList>
            <person name="Lowe T.M."/>
            <person name="Eddy S.R."/>
        </authorList>
    </citation>
    <scope>NUCLEOTIDE SEQUENCE [LARGE SCALE GENOMIC DNA]</scope>
</reference>
<accession>A0ABM1NZ34</accession>
<reference evidence="2" key="2">
    <citation type="journal article" date="2016" name="G3 (Bethesda)">
        <title>Genome Evolution in Three Species of Cactophilic Drosophila.</title>
        <authorList>
            <person name="Sanchez-Flores A."/>
            <person name="Penazola F."/>
            <person name="Carpinteyro-Ponce J."/>
            <person name="Nazario-Yepiz N."/>
            <person name="Abreu-Goodger C."/>
            <person name="Machado C.A."/>
            <person name="Markow T.A."/>
        </authorList>
    </citation>
    <scope>NUCLEOTIDE SEQUENCE [LARGE SCALE GENOMIC DNA]</scope>
</reference>
<feature type="chain" id="PRO_5047241270" evidence="1">
    <location>
        <begin position="23"/>
        <end position="150"/>
    </location>
</feature>
<keyword evidence="2" id="KW-1185">Reference proteome</keyword>
<reference evidence="3" key="3">
    <citation type="submission" date="2025-08" db="UniProtKB">
        <authorList>
            <consortium name="RefSeq"/>
        </authorList>
    </citation>
    <scope>IDENTIFICATION</scope>
    <source>
        <tissue evidence="3">Whole organism</tissue>
    </source>
</reference>
<name>A0ABM1NZ34_DROAR</name>